<keyword evidence="2" id="KW-0812">Transmembrane</keyword>
<keyword evidence="2" id="KW-1133">Transmembrane helix</keyword>
<dbReference type="InterPro" id="IPR043765">
    <property type="entry name" value="DUF5711"/>
</dbReference>
<name>A0A7G9G8S1_9FIRM</name>
<feature type="transmembrane region" description="Helical" evidence="2">
    <location>
        <begin position="220"/>
        <end position="241"/>
    </location>
</feature>
<feature type="compositionally biased region" description="Acidic residues" evidence="1">
    <location>
        <begin position="21"/>
        <end position="30"/>
    </location>
</feature>
<proteinExistence type="predicted"/>
<dbReference type="SUPFAM" id="SSF75011">
    <property type="entry name" value="3-carboxy-cis,cis-mucoante lactonizing enzyme"/>
    <property type="match status" value="1"/>
</dbReference>
<dbReference type="RefSeq" id="WP_118647386.1">
    <property type="nucleotide sequence ID" value="NZ_CP060635.1"/>
</dbReference>
<accession>A0A7G9G8S1</accession>
<evidence type="ECO:0000256" key="1">
    <source>
        <dbReference type="SAM" id="MobiDB-lite"/>
    </source>
</evidence>
<dbReference type="AlphaFoldDB" id="A0A7G9G8S1"/>
<reference evidence="3 4" key="1">
    <citation type="submission" date="2020-08" db="EMBL/GenBank/DDBJ databases">
        <authorList>
            <person name="Liu C."/>
            <person name="Sun Q."/>
        </authorList>
    </citation>
    <scope>NUCLEOTIDE SEQUENCE [LARGE SCALE GENOMIC DNA]</scope>
    <source>
        <strain evidence="3 4">NSJ-29</strain>
    </source>
</reference>
<feature type="compositionally biased region" description="Basic and acidic residues" evidence="1">
    <location>
        <begin position="102"/>
        <end position="116"/>
    </location>
</feature>
<feature type="region of interest" description="Disordered" evidence="1">
    <location>
        <begin position="1"/>
        <end position="138"/>
    </location>
</feature>
<dbReference type="EMBL" id="CP060635">
    <property type="protein sequence ID" value="QNM07203.1"/>
    <property type="molecule type" value="Genomic_DNA"/>
</dbReference>
<organism evidence="3 4">
    <name type="scientific">Wansuia hejianensis</name>
    <dbReference type="NCBI Taxonomy" id="2763667"/>
    <lineage>
        <taxon>Bacteria</taxon>
        <taxon>Bacillati</taxon>
        <taxon>Bacillota</taxon>
        <taxon>Clostridia</taxon>
        <taxon>Lachnospirales</taxon>
        <taxon>Lachnospiraceae</taxon>
        <taxon>Wansuia</taxon>
    </lineage>
</organism>
<dbReference type="KEGG" id="whj:H9Q79_09565"/>
<sequence>MIEIEGNGTPKDTGEEKEYLTEDEIFAEEPEFLKTKLEPAEEENGSQFLQPSEDKGVSQALQPSEDEGVSQFLQPSEDEDVSQSLQPSEDEDVSQSWAPLEEGGRQNRKLTEEEPVRPSGKPAGADGRHVPMPDGGYAEEASYRARGDLGTEKASPKNRLEEIEIPEVMLEAAMTQEQPARRDMKSKRKKLPEKKQRDEGVVHSLKEYKDKLSSYRTKKWIRYAVIALLVLVIVLVVSTTVRNWKYTSYSVLVTDTKEDTLSFEYCSVGERILKYGVDSATMTDRNNNTIWNVSYTMQSPAVAVCGSTIAIYDKNGTNICICDETGQIGTVSANMPIVKATVARQGVVAAIMEDGDNTWIQYYDKSGSNISTIKTTIDSPGYPMDLSLSDDGMLLAVSYLYFENGTPKTRIYFYNFGSVGQNQMDNRVSGYEYSDTIIPQLEYLDSSTCVAFREDGFTIFGGAQIPEERKEITVDQEIVSTFYDESHIGLVLNNEDSEKAFQLIVYNKNGREILREDTDFAYQEIELVGNQIVMYNKSAFCVYNLSGIEKFNGSLNDLPRQFFSIGQNRFVLITEDSFNLIKLG</sequence>
<evidence type="ECO:0000313" key="3">
    <source>
        <dbReference type="EMBL" id="QNM07203.1"/>
    </source>
</evidence>
<keyword evidence="4" id="KW-1185">Reference proteome</keyword>
<dbReference type="Pfam" id="PF18975">
    <property type="entry name" value="DUF5711"/>
    <property type="match status" value="1"/>
</dbReference>
<protein>
    <submittedName>
        <fullName evidence="3">Uncharacterized protein</fullName>
    </submittedName>
</protein>
<keyword evidence="2" id="KW-0472">Membrane</keyword>
<gene>
    <name evidence="3" type="ORF">H9Q79_09565</name>
</gene>
<feature type="region of interest" description="Disordered" evidence="1">
    <location>
        <begin position="175"/>
        <end position="198"/>
    </location>
</feature>
<dbReference type="Proteomes" id="UP000515860">
    <property type="component" value="Chromosome"/>
</dbReference>
<evidence type="ECO:0000256" key="2">
    <source>
        <dbReference type="SAM" id="Phobius"/>
    </source>
</evidence>
<evidence type="ECO:0000313" key="4">
    <source>
        <dbReference type="Proteomes" id="UP000515860"/>
    </source>
</evidence>